<name>A0ABY4KZ62_THEAE</name>
<evidence type="ECO:0000313" key="3">
    <source>
        <dbReference type="Proteomes" id="UP000832041"/>
    </source>
</evidence>
<protein>
    <submittedName>
        <fullName evidence="2">TIGR03086 family protein</fullName>
    </submittedName>
</protein>
<dbReference type="InterPro" id="IPR034660">
    <property type="entry name" value="DinB/YfiT-like"/>
</dbReference>
<keyword evidence="3" id="KW-1185">Reference proteome</keyword>
<dbReference type="NCBIfam" id="TIGR03086">
    <property type="entry name" value="TIGR03086 family metal-binding protein"/>
    <property type="match status" value="1"/>
</dbReference>
<dbReference type="NCBIfam" id="TIGR03083">
    <property type="entry name" value="maleylpyruvate isomerase family mycothiol-dependent enzyme"/>
    <property type="match status" value="1"/>
</dbReference>
<dbReference type="Gene3D" id="1.20.120.450">
    <property type="entry name" value="dinb family like domain"/>
    <property type="match status" value="1"/>
</dbReference>
<reference evidence="2 3" key="1">
    <citation type="submission" date="2020-04" db="EMBL/GenBank/DDBJ databases">
        <title>Thermobifida alba genome sequencing and assembly.</title>
        <authorList>
            <person name="Luzics S."/>
            <person name="Horvath B."/>
            <person name="Nagy I."/>
            <person name="Toth A."/>
            <person name="Nagy I."/>
            <person name="Kukolya J."/>
        </authorList>
    </citation>
    <scope>NUCLEOTIDE SEQUENCE [LARGE SCALE GENOMIC DNA]</scope>
    <source>
        <strain evidence="2 3">DSM 43795</strain>
    </source>
</reference>
<dbReference type="Pfam" id="PF11716">
    <property type="entry name" value="MDMPI_N"/>
    <property type="match status" value="1"/>
</dbReference>
<dbReference type="SUPFAM" id="SSF109854">
    <property type="entry name" value="DinB/YfiT-like putative metalloenzymes"/>
    <property type="match status" value="1"/>
</dbReference>
<accession>A0ABY4KZ62</accession>
<proteinExistence type="predicted"/>
<gene>
    <name evidence="2" type="ORF">FOF52_06765</name>
</gene>
<evidence type="ECO:0000313" key="2">
    <source>
        <dbReference type="EMBL" id="UPT20701.1"/>
    </source>
</evidence>
<dbReference type="InterPro" id="IPR024344">
    <property type="entry name" value="MDMPI_metal-binding"/>
</dbReference>
<sequence>MTQVLKRYDFLAAEFTRRVAGVPSPGAWDAPSPCAGWSARDVLRHVVETCAAMPGYVGLTVELAGSVAEDPAAAWAEARDALREILADPARAALEYDGFFGRTRLEATVDRFLGIDLLVHGWDIARATGQDETLPDAEVARVYADVVALGDSLRAEGVCGPAVEVPADAPAQDRLLAFLGRTP</sequence>
<dbReference type="EMBL" id="CP051627">
    <property type="protein sequence ID" value="UPT20701.1"/>
    <property type="molecule type" value="Genomic_DNA"/>
</dbReference>
<feature type="domain" description="Mycothiol-dependent maleylpyruvate isomerase metal-binding" evidence="1">
    <location>
        <begin position="13"/>
        <end position="124"/>
    </location>
</feature>
<organism evidence="2 3">
    <name type="scientific">Thermobifida alba</name>
    <name type="common">Thermomonospora alba</name>
    <dbReference type="NCBI Taxonomy" id="53522"/>
    <lineage>
        <taxon>Bacteria</taxon>
        <taxon>Bacillati</taxon>
        <taxon>Actinomycetota</taxon>
        <taxon>Actinomycetes</taxon>
        <taxon>Streptosporangiales</taxon>
        <taxon>Nocardiopsidaceae</taxon>
        <taxon>Thermobifida</taxon>
    </lineage>
</organism>
<dbReference type="Proteomes" id="UP000832041">
    <property type="component" value="Chromosome"/>
</dbReference>
<dbReference type="InterPro" id="IPR017517">
    <property type="entry name" value="Maleyloyr_isom"/>
</dbReference>
<dbReference type="RefSeq" id="WP_248592987.1">
    <property type="nucleotide sequence ID" value="NZ_BAABEB010000012.1"/>
</dbReference>
<evidence type="ECO:0000259" key="1">
    <source>
        <dbReference type="Pfam" id="PF11716"/>
    </source>
</evidence>
<dbReference type="InterPro" id="IPR017520">
    <property type="entry name" value="CHP03086"/>
</dbReference>